<name>A0A3B1BEN3_9ZZZZ</name>
<proteinExistence type="predicted"/>
<protein>
    <submittedName>
        <fullName evidence="2">Mobile element protein</fullName>
    </submittedName>
</protein>
<evidence type="ECO:0000313" key="2">
    <source>
        <dbReference type="EMBL" id="VAX14582.1"/>
    </source>
</evidence>
<dbReference type="EMBL" id="UOFZ01000181">
    <property type="protein sequence ID" value="VAX14582.1"/>
    <property type="molecule type" value="Genomic_DNA"/>
</dbReference>
<gene>
    <name evidence="2" type="ORF">MNBD_GAMMA24-261</name>
</gene>
<reference evidence="2" key="1">
    <citation type="submission" date="2018-06" db="EMBL/GenBank/DDBJ databases">
        <authorList>
            <person name="Zhirakovskaya E."/>
        </authorList>
    </citation>
    <scope>NUCLEOTIDE SEQUENCE</scope>
</reference>
<feature type="region of interest" description="Disordered" evidence="1">
    <location>
        <begin position="48"/>
        <end position="69"/>
    </location>
</feature>
<dbReference type="AlphaFoldDB" id="A0A3B1BEN3"/>
<accession>A0A3B1BEN3</accession>
<evidence type="ECO:0000256" key="1">
    <source>
        <dbReference type="SAM" id="MobiDB-lite"/>
    </source>
</evidence>
<dbReference type="Gene3D" id="3.90.350.10">
    <property type="entry name" value="Transposase Inhibitor Protein From Tn5, Chain A, domain 1"/>
    <property type="match status" value="1"/>
</dbReference>
<sequence>MVREVTQKDEVIKGIRATEKTKTYLHANVAFTPERVCLGVVAANHWEREGKKNKAAQAKKPIEEKESLR</sequence>
<feature type="non-terminal residue" evidence="2">
    <location>
        <position position="69"/>
    </location>
</feature>
<feature type="compositionally biased region" description="Basic and acidic residues" evidence="1">
    <location>
        <begin position="60"/>
        <end position="69"/>
    </location>
</feature>
<organism evidence="2">
    <name type="scientific">hydrothermal vent metagenome</name>
    <dbReference type="NCBI Taxonomy" id="652676"/>
    <lineage>
        <taxon>unclassified sequences</taxon>
        <taxon>metagenomes</taxon>
        <taxon>ecological metagenomes</taxon>
    </lineage>
</organism>